<dbReference type="InterPro" id="IPR002773">
    <property type="entry name" value="Deoxyhypusine_synthase"/>
</dbReference>
<dbReference type="AlphaFoldDB" id="M0A4L7"/>
<keyword evidence="2" id="KW-0520">NAD</keyword>
<dbReference type="STRING" id="1230458.C484_07371"/>
<dbReference type="PANTHER" id="PTHR11703">
    <property type="entry name" value="DEOXYHYPUSINE SYNTHASE"/>
    <property type="match status" value="1"/>
</dbReference>
<dbReference type="GO" id="GO:0034038">
    <property type="term" value="F:deoxyhypusine synthase activity"/>
    <property type="evidence" value="ECO:0007669"/>
    <property type="project" value="UniProtKB-EC"/>
</dbReference>
<accession>M0A4L7</accession>
<dbReference type="Pfam" id="PF01916">
    <property type="entry name" value="DS"/>
    <property type="match status" value="1"/>
</dbReference>
<dbReference type="PANTHER" id="PTHR11703:SF0">
    <property type="entry name" value="DEOXYHYPUSINE SYNTHASE"/>
    <property type="match status" value="1"/>
</dbReference>
<dbReference type="SUPFAM" id="SSF52467">
    <property type="entry name" value="DHS-like NAD/FAD-binding domain"/>
    <property type="match status" value="1"/>
</dbReference>
<reference evidence="3 4" key="1">
    <citation type="journal article" date="2014" name="PLoS Genet.">
        <title>Phylogenetically driven sequencing of extremely halophilic archaea reveals strategies for static and dynamic osmo-response.</title>
        <authorList>
            <person name="Becker E.A."/>
            <person name="Seitzer P.M."/>
            <person name="Tritt A."/>
            <person name="Larsen D."/>
            <person name="Krusor M."/>
            <person name="Yao A.I."/>
            <person name="Wu D."/>
            <person name="Madern D."/>
            <person name="Eisen J.A."/>
            <person name="Darling A.E."/>
            <person name="Facciotti M.T."/>
        </authorList>
    </citation>
    <scope>NUCLEOTIDE SEQUENCE [LARGE SCALE GENOMIC DNA]</scope>
    <source>
        <strain evidence="3 4">DSM 12281</strain>
    </source>
</reference>
<proteinExistence type="inferred from homology"/>
<dbReference type="InterPro" id="IPR029035">
    <property type="entry name" value="DHS-like_NAD/FAD-binding_dom"/>
</dbReference>
<dbReference type="PATRIC" id="fig|1230458.4.peg.1487"/>
<name>M0A4L7_9EURY</name>
<dbReference type="Proteomes" id="UP000011648">
    <property type="component" value="Unassembled WGS sequence"/>
</dbReference>
<keyword evidence="3" id="KW-0808">Transferase</keyword>
<evidence type="ECO:0000256" key="2">
    <source>
        <dbReference type="ARBA" id="ARBA00023027"/>
    </source>
</evidence>
<sequence>MRDADATIYLTCTSNMISSGLREVVAYLVCEGYVDVLITTAGSLAEDVIKTAKPFKMEEREADEADLREQEINRLGNLFVPSDRYIWLEEALVNR</sequence>
<organism evidence="3 4">
    <name type="scientific">Natrialba taiwanensis DSM 12281</name>
    <dbReference type="NCBI Taxonomy" id="1230458"/>
    <lineage>
        <taxon>Archaea</taxon>
        <taxon>Methanobacteriati</taxon>
        <taxon>Methanobacteriota</taxon>
        <taxon>Stenosarchaea group</taxon>
        <taxon>Halobacteria</taxon>
        <taxon>Halobacteriales</taxon>
        <taxon>Natrialbaceae</taxon>
        <taxon>Natrialba</taxon>
    </lineage>
</organism>
<dbReference type="GO" id="GO:0005737">
    <property type="term" value="C:cytoplasm"/>
    <property type="evidence" value="ECO:0007669"/>
    <property type="project" value="TreeGrafter"/>
</dbReference>
<evidence type="ECO:0000313" key="4">
    <source>
        <dbReference type="Proteomes" id="UP000011648"/>
    </source>
</evidence>
<keyword evidence="4" id="KW-1185">Reference proteome</keyword>
<comment type="caution">
    <text evidence="3">The sequence shown here is derived from an EMBL/GenBank/DDBJ whole genome shotgun (WGS) entry which is preliminary data.</text>
</comment>
<gene>
    <name evidence="3" type="ORF">C484_07371</name>
</gene>
<dbReference type="Gene3D" id="3.40.910.10">
    <property type="entry name" value="Deoxyhypusine synthase"/>
    <property type="match status" value="1"/>
</dbReference>
<dbReference type="OrthoDB" id="374267at2157"/>
<evidence type="ECO:0000256" key="1">
    <source>
        <dbReference type="ARBA" id="ARBA00009892"/>
    </source>
</evidence>
<evidence type="ECO:0000313" key="3">
    <source>
        <dbReference type="EMBL" id="ELY93685.1"/>
    </source>
</evidence>
<protein>
    <submittedName>
        <fullName evidence="3">Deoxyhypusine synthase</fullName>
        <ecNumber evidence="3">2.5.1.46</ecNumber>
    </submittedName>
</protein>
<dbReference type="EC" id="2.5.1.46" evidence="3"/>
<dbReference type="EMBL" id="AOIL01000019">
    <property type="protein sequence ID" value="ELY93685.1"/>
    <property type="molecule type" value="Genomic_DNA"/>
</dbReference>
<comment type="similarity">
    <text evidence="1">Belongs to the deoxyhypusine synthase family.</text>
</comment>
<dbReference type="InterPro" id="IPR036982">
    <property type="entry name" value="Deoxyhypusine_synthase_sf"/>
</dbReference>